<dbReference type="Gene3D" id="3.40.1280.10">
    <property type="match status" value="1"/>
</dbReference>
<evidence type="ECO:0000256" key="2">
    <source>
        <dbReference type="ARBA" id="ARBA00022603"/>
    </source>
</evidence>
<dbReference type="SMART" id="SM00967">
    <property type="entry name" value="SpoU_sub_bind"/>
    <property type="match status" value="1"/>
</dbReference>
<dbReference type="GO" id="GO:0008173">
    <property type="term" value="F:RNA methyltransferase activity"/>
    <property type="evidence" value="ECO:0007669"/>
    <property type="project" value="InterPro"/>
</dbReference>
<evidence type="ECO:0000313" key="5">
    <source>
        <dbReference type="EMBL" id="OYN89991.1"/>
    </source>
</evidence>
<dbReference type="GO" id="GO:0006396">
    <property type="term" value="P:RNA processing"/>
    <property type="evidence" value="ECO:0007669"/>
    <property type="project" value="InterPro"/>
</dbReference>
<dbReference type="GO" id="GO:0003723">
    <property type="term" value="F:RNA binding"/>
    <property type="evidence" value="ECO:0007669"/>
    <property type="project" value="InterPro"/>
</dbReference>
<dbReference type="PANTHER" id="PTHR43191:SF2">
    <property type="entry name" value="RRNA METHYLTRANSFERASE 3, MITOCHONDRIAL"/>
    <property type="match status" value="1"/>
</dbReference>
<dbReference type="CDD" id="cd18095">
    <property type="entry name" value="SpoU-like_rRNA-MTase"/>
    <property type="match status" value="1"/>
</dbReference>
<gene>
    <name evidence="5" type="ORF">CGZ92_01760</name>
</gene>
<comment type="caution">
    <text evidence="5">The sequence shown here is derived from an EMBL/GenBank/DDBJ whole genome shotgun (WGS) entry which is preliminary data.</text>
</comment>
<dbReference type="InterPro" id="IPR001537">
    <property type="entry name" value="SpoU_MeTrfase"/>
</dbReference>
<dbReference type="InterPro" id="IPR029026">
    <property type="entry name" value="tRNA_m1G_MTases_N"/>
</dbReference>
<reference evidence="5 6" key="1">
    <citation type="submission" date="2017-07" db="EMBL/GenBank/DDBJ databases">
        <title>Draft whole genome sequences of clinical Proprionibacteriaceae strains.</title>
        <authorList>
            <person name="Bernier A.-M."/>
            <person name="Bernard K."/>
            <person name="Domingo M.-C."/>
        </authorList>
    </citation>
    <scope>NUCLEOTIDE SEQUENCE [LARGE SCALE GENOMIC DNA]</scope>
    <source>
        <strain evidence="5 6">NML 160184</strain>
    </source>
</reference>
<sequence>MAPGRTPVTAPSKARLAAVRRLTRRKDRLATGSFLAEGPQAVREAIRAGAAEELWHVGPREQVGEDLGLELSRFDLPSWQVEPAVLKQLTSTVTPQGMVAVCRTPVAQGLPAGARLVVVCAEVRDPGNAGTVIRSADAFGADAVILTSGSVELTNPKTVRASVGSIFHLPILTDLSLPLALELVRAQGLQVWAADGGGTLLDQVEERLAAPTAWLLGNEAWGLPPEVASQADDIVGVPMYGSAESLNLATAAAVCLYASATAQRR</sequence>
<dbReference type="Pfam" id="PF00588">
    <property type="entry name" value="SpoU_methylase"/>
    <property type="match status" value="1"/>
</dbReference>
<evidence type="ECO:0000256" key="1">
    <source>
        <dbReference type="ARBA" id="ARBA00007228"/>
    </source>
</evidence>
<dbReference type="EMBL" id="NMVI01000007">
    <property type="protein sequence ID" value="OYN89991.1"/>
    <property type="molecule type" value="Genomic_DNA"/>
</dbReference>
<dbReference type="GO" id="GO:0005737">
    <property type="term" value="C:cytoplasm"/>
    <property type="evidence" value="ECO:0007669"/>
    <property type="project" value="UniProtKB-ARBA"/>
</dbReference>
<dbReference type="AlphaFoldDB" id="A0A255EGB4"/>
<keyword evidence="3 5" id="KW-0808">Transferase</keyword>
<dbReference type="SUPFAM" id="SSF75217">
    <property type="entry name" value="alpha/beta knot"/>
    <property type="match status" value="1"/>
</dbReference>
<feature type="domain" description="RNA 2-O ribose methyltransferase substrate binding" evidence="4">
    <location>
        <begin position="35"/>
        <end position="108"/>
    </location>
</feature>
<dbReference type="InterPro" id="IPR053888">
    <property type="entry name" value="MRM3-like_sub_bind"/>
</dbReference>
<dbReference type="GO" id="GO:0032259">
    <property type="term" value="P:methylation"/>
    <property type="evidence" value="ECO:0007669"/>
    <property type="project" value="UniProtKB-KW"/>
</dbReference>
<dbReference type="Pfam" id="PF22435">
    <property type="entry name" value="MRM3-like_sub_bind"/>
    <property type="match status" value="1"/>
</dbReference>
<accession>A0A255EGB4</accession>
<keyword evidence="2 5" id="KW-0489">Methyltransferase</keyword>
<dbReference type="InterPro" id="IPR013123">
    <property type="entry name" value="SpoU_subst-bd"/>
</dbReference>
<name>A0A255EGB4_9ACTN</name>
<evidence type="ECO:0000313" key="6">
    <source>
        <dbReference type="Proteomes" id="UP000216533"/>
    </source>
</evidence>
<evidence type="ECO:0000259" key="4">
    <source>
        <dbReference type="SMART" id="SM00967"/>
    </source>
</evidence>
<dbReference type="Gene3D" id="3.30.1330.30">
    <property type="match status" value="1"/>
</dbReference>
<protein>
    <submittedName>
        <fullName evidence="5">rRNA methyltransferase</fullName>
    </submittedName>
</protein>
<organism evidence="5 6">
    <name type="scientific">Parenemella sanctibonifatiensis</name>
    <dbReference type="NCBI Taxonomy" id="2016505"/>
    <lineage>
        <taxon>Bacteria</taxon>
        <taxon>Bacillati</taxon>
        <taxon>Actinomycetota</taxon>
        <taxon>Actinomycetes</taxon>
        <taxon>Propionibacteriales</taxon>
        <taxon>Propionibacteriaceae</taxon>
        <taxon>Parenemella</taxon>
    </lineage>
</organism>
<dbReference type="PANTHER" id="PTHR43191">
    <property type="entry name" value="RRNA METHYLTRANSFERASE 3"/>
    <property type="match status" value="1"/>
</dbReference>
<dbReference type="InterPro" id="IPR029064">
    <property type="entry name" value="Ribosomal_eL30-like_sf"/>
</dbReference>
<dbReference type="Proteomes" id="UP000216533">
    <property type="component" value="Unassembled WGS sequence"/>
</dbReference>
<dbReference type="InterPro" id="IPR051259">
    <property type="entry name" value="rRNA_Methyltransferase"/>
</dbReference>
<dbReference type="SUPFAM" id="SSF55315">
    <property type="entry name" value="L30e-like"/>
    <property type="match status" value="1"/>
</dbReference>
<comment type="similarity">
    <text evidence="1">Belongs to the class IV-like SAM-binding methyltransferase superfamily. RNA methyltransferase TrmH family.</text>
</comment>
<proteinExistence type="inferred from homology"/>
<dbReference type="InterPro" id="IPR029028">
    <property type="entry name" value="Alpha/beta_knot_MTases"/>
</dbReference>
<evidence type="ECO:0000256" key="3">
    <source>
        <dbReference type="ARBA" id="ARBA00022679"/>
    </source>
</evidence>